<dbReference type="Gene3D" id="1.10.8.270">
    <property type="entry name" value="putative rabgap domain of human tbc1 domain family member 14 like domains"/>
    <property type="match status" value="1"/>
</dbReference>
<dbReference type="Pfam" id="PF00566">
    <property type="entry name" value="RabGAP-TBC"/>
    <property type="match status" value="1"/>
</dbReference>
<keyword evidence="4" id="KW-1185">Reference proteome</keyword>
<dbReference type="PANTHER" id="PTHR22957">
    <property type="entry name" value="TBC1 DOMAIN FAMILY MEMBER GTPASE-ACTIVATING PROTEIN"/>
    <property type="match status" value="1"/>
</dbReference>
<feature type="domain" description="Rab-GAP TBC" evidence="2">
    <location>
        <begin position="161"/>
        <end position="372"/>
    </location>
</feature>
<accession>A0A1S8WKK8</accession>
<evidence type="ECO:0000259" key="2">
    <source>
        <dbReference type="PROSITE" id="PS50086"/>
    </source>
</evidence>
<evidence type="ECO:0000256" key="1">
    <source>
        <dbReference type="ARBA" id="ARBA00022468"/>
    </source>
</evidence>
<dbReference type="EMBL" id="KV906289">
    <property type="protein sequence ID" value="OON14982.1"/>
    <property type="molecule type" value="Genomic_DNA"/>
</dbReference>
<organism evidence="3 4">
    <name type="scientific">Opisthorchis viverrini</name>
    <name type="common">Southeast Asian liver fluke</name>
    <dbReference type="NCBI Taxonomy" id="6198"/>
    <lineage>
        <taxon>Eukaryota</taxon>
        <taxon>Metazoa</taxon>
        <taxon>Spiralia</taxon>
        <taxon>Lophotrochozoa</taxon>
        <taxon>Platyhelminthes</taxon>
        <taxon>Trematoda</taxon>
        <taxon>Digenea</taxon>
        <taxon>Opisthorchiida</taxon>
        <taxon>Opisthorchiata</taxon>
        <taxon>Opisthorchiidae</taxon>
        <taxon>Opisthorchis</taxon>
    </lineage>
</organism>
<reference evidence="3 4" key="1">
    <citation type="submission" date="2015-03" db="EMBL/GenBank/DDBJ databases">
        <title>Draft genome of the nematode, Opisthorchis viverrini.</title>
        <authorList>
            <person name="Mitreva M."/>
        </authorList>
    </citation>
    <scope>NUCLEOTIDE SEQUENCE [LARGE SCALE GENOMIC DNA]</scope>
    <source>
        <strain evidence="3">Khon Kaen</strain>
    </source>
</reference>
<name>A0A1S8WKK8_OPIVI</name>
<dbReference type="SMART" id="SM00164">
    <property type="entry name" value="TBC"/>
    <property type="match status" value="1"/>
</dbReference>
<dbReference type="AlphaFoldDB" id="A0A1S8WKK8"/>
<dbReference type="PROSITE" id="PS50086">
    <property type="entry name" value="TBC_RABGAP"/>
    <property type="match status" value="1"/>
</dbReference>
<protein>
    <recommendedName>
        <fullName evidence="2">Rab-GAP TBC domain-containing protein</fullName>
    </recommendedName>
</protein>
<proteinExistence type="predicted"/>
<dbReference type="Gene3D" id="1.10.472.80">
    <property type="entry name" value="Ypt/Rab-GAP domain of gyp1p, domain 3"/>
    <property type="match status" value="1"/>
</dbReference>
<dbReference type="Proteomes" id="UP000243686">
    <property type="component" value="Unassembled WGS sequence"/>
</dbReference>
<dbReference type="GO" id="GO:0005096">
    <property type="term" value="F:GTPase activator activity"/>
    <property type="evidence" value="ECO:0007669"/>
    <property type="project" value="UniProtKB-KW"/>
</dbReference>
<evidence type="ECO:0000313" key="4">
    <source>
        <dbReference type="Proteomes" id="UP000243686"/>
    </source>
</evidence>
<dbReference type="InterPro" id="IPR000195">
    <property type="entry name" value="Rab-GAP-TBC_dom"/>
</dbReference>
<evidence type="ECO:0000313" key="3">
    <source>
        <dbReference type="EMBL" id="OON14982.1"/>
    </source>
</evidence>
<sequence>MTGSDFSVSYLAVDDYGEQFYLPLQSDWDMDAAVLTSSKPALRVKVNIKTTPPDLNDWDIVVPADRRINARGLVKVPHVRQSEGAAKPLTDPPQSMFSQFSQRLSKTVASVQRAIGLKYENEQGLQLQDSPISDAQFRDYLDALGRVTQLEKFCWHVYRCGLEPSVRKVGWRLLLSVYPADTTGQERISLLECKTRQYVTMKQTWKMAYAEGRLTGSQLATLAAVSIDVVRTDWATSYYKGDDNRYRVCQLFDLVATYCIYHPNVGYNQGMSDLASPLLIVQEEEAPAYFCFCALMQRLKDNFCCAQQVGLINKLRHLYDLLAYTDPHLARFLKMCGVADMYFTQRWLMLELKREFSFDDILRLFEVQWASVTLVRLSSHPNLQSSNSKSGGYLALSESEPIFMEAPSEETDNYPLTSEHGYAARDVSLINALIGAQFVNPWYRRSKMRLCCTTPSQLPSSSCLLVSNGQNALRRDEVNSDVVGDKRSQNSDFQTELTKEEFPWNRTGISRTTSAYVFQRENFSPKTTVGLERFGSMRLVKSVTRLPSPDQFGYGNPFLLFVCLSLLLEYREVLLANVNDASDLFAFYQHTAKKHNLPSILRRARSCYDQYLTEHSNRNTGKESNMTVENDSDVCAQQTGIQRILLEINKERTSEVYSAGAIRQTTRPAACIPSSPCMNWAFHRNIHLACHVCTAIDERDSIAFSELCNKLLASGRTEQSYAAATNKQELNTIEKSMTAKLKVDCIPNYAVNRYRKTEVKNSTSITGLEPVEDLAVLPVDDRGLQLNFSETLPEALNTDALSTSNQL</sequence>
<dbReference type="InterPro" id="IPR035969">
    <property type="entry name" value="Rab-GAP_TBC_sf"/>
</dbReference>
<keyword evidence="1" id="KW-0343">GTPase activation</keyword>
<dbReference type="PANTHER" id="PTHR22957:SF333">
    <property type="entry name" value="TBC1 DOMAIN FAMILY MEMBER 25"/>
    <property type="match status" value="1"/>
</dbReference>
<dbReference type="SUPFAM" id="SSF47923">
    <property type="entry name" value="Ypt/Rab-GAP domain of gyp1p"/>
    <property type="match status" value="2"/>
</dbReference>
<gene>
    <name evidence="3" type="ORF">X801_09221</name>
</gene>